<gene>
    <name evidence="2" type="ORF">VTJ49DRAFT_6910</name>
</gene>
<name>A0ABR3VJP3_HUMIN</name>
<sequence>MTAVESRKTLRVGVFALPDTQLLDLACVDVLASMSYEYFSLLGEFIPASILALAPSMQISYISTLQPGSFIPLTAQVKVPCTHHFSDPAVAPGQLDVILVPGPDPALDFSAFKDATSWLAAHAARPETDILSICTGILIVGEAGILKGKKACGPRGMQDELTKRFEGVKWVGEELRWVRDGNVWSSGGITNGNDLVGAYARLSGRIPGPVAETGLILTDTGDRPQRYETGKMVWMLGIVWQTLKAAVMGLGKKKAA</sequence>
<accession>A0ABR3VJP3</accession>
<reference evidence="2 3" key="1">
    <citation type="journal article" date="2024" name="Commun. Biol.">
        <title>Comparative genomic analysis of thermophilic fungi reveals convergent evolutionary adaptations and gene losses.</title>
        <authorList>
            <person name="Steindorff A.S."/>
            <person name="Aguilar-Pontes M.V."/>
            <person name="Robinson A.J."/>
            <person name="Andreopoulos B."/>
            <person name="LaButti K."/>
            <person name="Kuo A."/>
            <person name="Mondo S."/>
            <person name="Riley R."/>
            <person name="Otillar R."/>
            <person name="Haridas S."/>
            <person name="Lipzen A."/>
            <person name="Grimwood J."/>
            <person name="Schmutz J."/>
            <person name="Clum A."/>
            <person name="Reid I.D."/>
            <person name="Moisan M.C."/>
            <person name="Butler G."/>
            <person name="Nguyen T.T.M."/>
            <person name="Dewar K."/>
            <person name="Conant G."/>
            <person name="Drula E."/>
            <person name="Henrissat B."/>
            <person name="Hansel C."/>
            <person name="Singer S."/>
            <person name="Hutchinson M.I."/>
            <person name="de Vries R.P."/>
            <person name="Natvig D.O."/>
            <person name="Powell A.J."/>
            <person name="Tsang A."/>
            <person name="Grigoriev I.V."/>
        </authorList>
    </citation>
    <scope>NUCLEOTIDE SEQUENCE [LARGE SCALE GENOMIC DNA]</scope>
    <source>
        <strain evidence="2 3">CBS 620.91</strain>
    </source>
</reference>
<keyword evidence="3" id="KW-1185">Reference proteome</keyword>
<evidence type="ECO:0000313" key="2">
    <source>
        <dbReference type="EMBL" id="KAL1841600.1"/>
    </source>
</evidence>
<dbReference type="Pfam" id="PF01965">
    <property type="entry name" value="DJ-1_PfpI"/>
    <property type="match status" value="1"/>
</dbReference>
<dbReference type="PANTHER" id="PTHR43130:SF7">
    <property type="entry name" value="DJ-1_PFPI DOMAIN-CONTAINING PROTEIN"/>
    <property type="match status" value="1"/>
</dbReference>
<dbReference type="InterPro" id="IPR029062">
    <property type="entry name" value="Class_I_gatase-like"/>
</dbReference>
<evidence type="ECO:0000313" key="3">
    <source>
        <dbReference type="Proteomes" id="UP001583172"/>
    </source>
</evidence>
<organism evidence="2 3">
    <name type="scientific">Humicola insolens</name>
    <name type="common">Soft-rot fungus</name>
    <dbReference type="NCBI Taxonomy" id="85995"/>
    <lineage>
        <taxon>Eukaryota</taxon>
        <taxon>Fungi</taxon>
        <taxon>Dikarya</taxon>
        <taxon>Ascomycota</taxon>
        <taxon>Pezizomycotina</taxon>
        <taxon>Sordariomycetes</taxon>
        <taxon>Sordariomycetidae</taxon>
        <taxon>Sordariales</taxon>
        <taxon>Chaetomiaceae</taxon>
        <taxon>Mycothermus</taxon>
    </lineage>
</organism>
<dbReference type="InterPro" id="IPR002818">
    <property type="entry name" value="DJ-1/PfpI"/>
</dbReference>
<dbReference type="Proteomes" id="UP001583172">
    <property type="component" value="Unassembled WGS sequence"/>
</dbReference>
<dbReference type="Gene3D" id="3.40.50.880">
    <property type="match status" value="1"/>
</dbReference>
<dbReference type="InterPro" id="IPR052158">
    <property type="entry name" value="INH-QAR"/>
</dbReference>
<dbReference type="PANTHER" id="PTHR43130">
    <property type="entry name" value="ARAC-FAMILY TRANSCRIPTIONAL REGULATOR"/>
    <property type="match status" value="1"/>
</dbReference>
<dbReference type="SUPFAM" id="SSF52317">
    <property type="entry name" value="Class I glutamine amidotransferase-like"/>
    <property type="match status" value="1"/>
</dbReference>
<proteinExistence type="predicted"/>
<comment type="caution">
    <text evidence="2">The sequence shown here is derived from an EMBL/GenBank/DDBJ whole genome shotgun (WGS) entry which is preliminary data.</text>
</comment>
<evidence type="ECO:0000259" key="1">
    <source>
        <dbReference type="Pfam" id="PF01965"/>
    </source>
</evidence>
<feature type="domain" description="DJ-1/PfpI" evidence="1">
    <location>
        <begin position="39"/>
        <end position="195"/>
    </location>
</feature>
<protein>
    <recommendedName>
        <fullName evidence="1">DJ-1/PfpI domain-containing protein</fullName>
    </recommendedName>
</protein>
<dbReference type="EMBL" id="JAZGSY010000070">
    <property type="protein sequence ID" value="KAL1841600.1"/>
    <property type="molecule type" value="Genomic_DNA"/>
</dbReference>